<proteinExistence type="predicted"/>
<sequence>MACRLARTWYAIYRQVCLVSGGGVHGAGGLHGGRRRCGWCEGYDGRWDCGRVEWRSWWKTPGAWHRGFHEPFVCSSPLRV</sequence>
<reference evidence="1" key="1">
    <citation type="journal article" date="2013" name="BMC Genomics">
        <title>Unscrambling butterfly oogenesis.</title>
        <authorList>
            <person name="Carter J.M."/>
            <person name="Baker S.C."/>
            <person name="Pink R."/>
            <person name="Carter D.R."/>
            <person name="Collins A."/>
            <person name="Tomlin J."/>
            <person name="Gibbs M."/>
            <person name="Breuker C.J."/>
        </authorList>
    </citation>
    <scope>NUCLEOTIDE SEQUENCE</scope>
    <source>
        <tissue evidence="1">Ovary</tissue>
    </source>
</reference>
<protein>
    <submittedName>
        <fullName evidence="1">Uncharacterized protein</fullName>
    </submittedName>
</protein>
<dbReference type="EMBL" id="GAIX01006999">
    <property type="protein sequence ID" value="JAA85561.1"/>
    <property type="molecule type" value="Transcribed_RNA"/>
</dbReference>
<organism evidence="1">
    <name type="scientific">Pararge aegeria</name>
    <name type="common">speckled wood butterfly</name>
    <dbReference type="NCBI Taxonomy" id="116150"/>
    <lineage>
        <taxon>Eukaryota</taxon>
        <taxon>Metazoa</taxon>
        <taxon>Ecdysozoa</taxon>
        <taxon>Arthropoda</taxon>
        <taxon>Hexapoda</taxon>
        <taxon>Insecta</taxon>
        <taxon>Pterygota</taxon>
        <taxon>Neoptera</taxon>
        <taxon>Endopterygota</taxon>
        <taxon>Lepidoptera</taxon>
        <taxon>Glossata</taxon>
        <taxon>Ditrysia</taxon>
        <taxon>Papilionoidea</taxon>
        <taxon>Nymphalidae</taxon>
        <taxon>Satyrinae</taxon>
        <taxon>Satyrini</taxon>
        <taxon>Parargina</taxon>
        <taxon>Pararge</taxon>
    </lineage>
</organism>
<reference evidence="1" key="2">
    <citation type="submission" date="2013-05" db="EMBL/GenBank/DDBJ databases">
        <authorList>
            <person name="Carter J.-M."/>
            <person name="Baker S.C."/>
            <person name="Pink R."/>
            <person name="Carter D.R.F."/>
            <person name="Collins A."/>
            <person name="Tomlin J."/>
            <person name="Gibbs M."/>
            <person name="Breuker C.J."/>
        </authorList>
    </citation>
    <scope>NUCLEOTIDE SEQUENCE</scope>
    <source>
        <tissue evidence="1">Ovary</tissue>
    </source>
</reference>
<accession>S4P235</accession>
<name>S4P235_9NEOP</name>
<dbReference type="AlphaFoldDB" id="S4P235"/>
<feature type="non-terminal residue" evidence="1">
    <location>
        <position position="80"/>
    </location>
</feature>
<evidence type="ECO:0000313" key="1">
    <source>
        <dbReference type="EMBL" id="JAA85561.1"/>
    </source>
</evidence>